<dbReference type="Proteomes" id="UP000292580">
    <property type="component" value="Unassembled WGS sequence"/>
</dbReference>
<evidence type="ECO:0000256" key="3">
    <source>
        <dbReference type="PROSITE-ProRule" id="PRU00703"/>
    </source>
</evidence>
<dbReference type="Pfam" id="PF00571">
    <property type="entry name" value="CBS"/>
    <property type="match status" value="2"/>
</dbReference>
<keyword evidence="2" id="KW-0486">Methionine biosynthesis</keyword>
<reference evidence="5 6" key="1">
    <citation type="submission" date="2017-11" db="EMBL/GenBank/DDBJ databases">
        <title>Isolation and Characterization of Methanofollis Species from Methane Seep Offshore SW Taiwan.</title>
        <authorList>
            <person name="Teng N.-H."/>
            <person name="Lai M.-C."/>
            <person name="Chen S.-C."/>
        </authorList>
    </citation>
    <scope>NUCLEOTIDE SEQUENCE [LARGE SCALE GENOMIC DNA]</scope>
    <source>
        <strain evidence="5 6">FWC-SCC2</strain>
    </source>
</reference>
<dbReference type="InterPro" id="IPR000644">
    <property type="entry name" value="CBS_dom"/>
</dbReference>
<evidence type="ECO:0000313" key="6">
    <source>
        <dbReference type="Proteomes" id="UP000292580"/>
    </source>
</evidence>
<dbReference type="OrthoDB" id="8919at2157"/>
<evidence type="ECO:0000313" key="5">
    <source>
        <dbReference type="EMBL" id="TAJ45595.1"/>
    </source>
</evidence>
<evidence type="ECO:0000256" key="2">
    <source>
        <dbReference type="ARBA" id="ARBA00023167"/>
    </source>
</evidence>
<comment type="caution">
    <text evidence="5">The sequence shown here is derived from an EMBL/GenBank/DDBJ whole genome shotgun (WGS) entry which is preliminary data.</text>
</comment>
<evidence type="ECO:0000259" key="4">
    <source>
        <dbReference type="PROSITE" id="PS51371"/>
    </source>
</evidence>
<keyword evidence="2" id="KW-0028">Amino-acid biosynthesis</keyword>
<feature type="domain" description="CBS" evidence="4">
    <location>
        <begin position="103"/>
        <end position="162"/>
    </location>
</feature>
<dbReference type="PROSITE" id="PS51371">
    <property type="entry name" value="CBS"/>
    <property type="match status" value="2"/>
</dbReference>
<dbReference type="GO" id="GO:0009086">
    <property type="term" value="P:methionine biosynthetic process"/>
    <property type="evidence" value="ECO:0007669"/>
    <property type="project" value="UniProtKB-KW"/>
</dbReference>
<keyword evidence="1 3" id="KW-0129">CBS domain</keyword>
<name>A0A483CR56_9EURY</name>
<dbReference type="GO" id="GO:0016301">
    <property type="term" value="F:kinase activity"/>
    <property type="evidence" value="ECO:0007669"/>
    <property type="project" value="UniProtKB-KW"/>
</dbReference>
<protein>
    <submittedName>
        <fullName evidence="5">Histidine kinase</fullName>
    </submittedName>
</protein>
<dbReference type="InterPro" id="IPR046342">
    <property type="entry name" value="CBS_dom_sf"/>
</dbReference>
<dbReference type="Gene3D" id="3.10.580.10">
    <property type="entry name" value="CBS-domain"/>
    <property type="match status" value="1"/>
</dbReference>
<keyword evidence="5" id="KW-0808">Transferase</keyword>
<dbReference type="SUPFAM" id="SSF54631">
    <property type="entry name" value="CBS-domain pair"/>
    <property type="match status" value="1"/>
</dbReference>
<sequence length="162" mass="17795">MKVRDIMTVDPVTVSPDDSVRRAASLLRRHNVSGLPVIDENQVVGMVTEADILSLLKTGGISNDLWLPSPLEFIEVPIREAINWEKTREALSDVGKVTVRKVMSMPVITIGPDEEIERAAALMLREGIARLPVVEKGRLVGILARRDIVQGLGTSFSEGEEE</sequence>
<dbReference type="EMBL" id="PGCL01000001">
    <property type="protein sequence ID" value="TAJ45595.1"/>
    <property type="molecule type" value="Genomic_DNA"/>
</dbReference>
<dbReference type="PANTHER" id="PTHR43080:SF2">
    <property type="entry name" value="CBS DOMAIN-CONTAINING PROTEIN"/>
    <property type="match status" value="1"/>
</dbReference>
<dbReference type="RefSeq" id="WP_130645957.1">
    <property type="nucleotide sequence ID" value="NZ_PGCL01000001.1"/>
</dbReference>
<dbReference type="SMART" id="SM00116">
    <property type="entry name" value="CBS"/>
    <property type="match status" value="2"/>
</dbReference>
<dbReference type="CDD" id="cd04586">
    <property type="entry name" value="CBS_pair_BON_assoc"/>
    <property type="match status" value="1"/>
</dbReference>
<dbReference type="AlphaFoldDB" id="A0A483CR56"/>
<evidence type="ECO:0000256" key="1">
    <source>
        <dbReference type="ARBA" id="ARBA00023122"/>
    </source>
</evidence>
<accession>A0A483CR56</accession>
<keyword evidence="5" id="KW-0418">Kinase</keyword>
<organism evidence="5 6">
    <name type="scientific">Methanofollis fontis</name>
    <dbReference type="NCBI Taxonomy" id="2052832"/>
    <lineage>
        <taxon>Archaea</taxon>
        <taxon>Methanobacteriati</taxon>
        <taxon>Methanobacteriota</taxon>
        <taxon>Stenosarchaea group</taxon>
        <taxon>Methanomicrobia</taxon>
        <taxon>Methanomicrobiales</taxon>
        <taxon>Methanomicrobiaceae</taxon>
        <taxon>Methanofollis</taxon>
    </lineage>
</organism>
<keyword evidence="6" id="KW-1185">Reference proteome</keyword>
<gene>
    <name evidence="5" type="ORF">CUJ86_02400</name>
</gene>
<proteinExistence type="predicted"/>
<feature type="domain" description="CBS" evidence="4">
    <location>
        <begin position="7"/>
        <end position="65"/>
    </location>
</feature>
<dbReference type="PANTHER" id="PTHR43080">
    <property type="entry name" value="CBS DOMAIN-CONTAINING PROTEIN CBSX3, MITOCHONDRIAL"/>
    <property type="match status" value="1"/>
</dbReference>
<dbReference type="InterPro" id="IPR051257">
    <property type="entry name" value="Diverse_CBS-Domain"/>
</dbReference>